<keyword evidence="2" id="KW-1185">Reference proteome</keyword>
<dbReference type="Proteomes" id="UP001153332">
    <property type="component" value="Unassembled WGS sequence"/>
</dbReference>
<evidence type="ECO:0000313" key="2">
    <source>
        <dbReference type="Proteomes" id="UP001153332"/>
    </source>
</evidence>
<proteinExistence type="predicted"/>
<reference evidence="1" key="1">
    <citation type="submission" date="2022-12" db="EMBL/GenBank/DDBJ databases">
        <title>Genome Sequence of Lasiodiplodia mahajangana.</title>
        <authorList>
            <person name="Buettner E."/>
        </authorList>
    </citation>
    <scope>NUCLEOTIDE SEQUENCE</scope>
    <source>
        <strain evidence="1">VT137</strain>
    </source>
</reference>
<dbReference type="EMBL" id="JAPUUL010003695">
    <property type="protein sequence ID" value="KAJ8121924.1"/>
    <property type="molecule type" value="Genomic_DNA"/>
</dbReference>
<protein>
    <submittedName>
        <fullName evidence="1">Uncharacterized protein</fullName>
    </submittedName>
</protein>
<comment type="caution">
    <text evidence="1">The sequence shown here is derived from an EMBL/GenBank/DDBJ whole genome shotgun (WGS) entry which is preliminary data.</text>
</comment>
<gene>
    <name evidence="1" type="ORF">O1611_g9975</name>
</gene>
<name>A0ACC2J387_9PEZI</name>
<sequence>MPRGKPKAAGNINGFDLDEPDGQFVTASRTKKSKLSRLEEYDEDPGRAGSQKYQRLANLLETCTTKEAGKSKAFLKEFRRDVRRKEMEVNAFKQKKEEEFTKDQEKLGVIFKHLSQQFLDGDGQSSIPRKEDHPLFKLMEDNKEDHQSVLKQFKLVEEELDANELELPEAQWKQDRQEIRDLLNCSGRYGEALIGSVLAPESAPSPTMDQSNGDEKDERIKELFSDTRELVDGETWGHVAETQLKYFAAIASTLQLEEEG</sequence>
<evidence type="ECO:0000313" key="1">
    <source>
        <dbReference type="EMBL" id="KAJ8121924.1"/>
    </source>
</evidence>
<organism evidence="1 2">
    <name type="scientific">Lasiodiplodia mahajangana</name>
    <dbReference type="NCBI Taxonomy" id="1108764"/>
    <lineage>
        <taxon>Eukaryota</taxon>
        <taxon>Fungi</taxon>
        <taxon>Dikarya</taxon>
        <taxon>Ascomycota</taxon>
        <taxon>Pezizomycotina</taxon>
        <taxon>Dothideomycetes</taxon>
        <taxon>Dothideomycetes incertae sedis</taxon>
        <taxon>Botryosphaeriales</taxon>
        <taxon>Botryosphaeriaceae</taxon>
        <taxon>Lasiodiplodia</taxon>
    </lineage>
</organism>
<accession>A0ACC2J387</accession>